<feature type="region of interest" description="Disordered" evidence="1">
    <location>
        <begin position="42"/>
        <end position="74"/>
    </location>
</feature>
<organism evidence="3 4">
    <name type="scientific">Natronosalvus hydrolyticus</name>
    <dbReference type="NCBI Taxonomy" id="2979988"/>
    <lineage>
        <taxon>Archaea</taxon>
        <taxon>Methanobacteriati</taxon>
        <taxon>Methanobacteriota</taxon>
        <taxon>Stenosarchaea group</taxon>
        <taxon>Halobacteria</taxon>
        <taxon>Halobacteriales</taxon>
        <taxon>Natrialbaceae</taxon>
        <taxon>Natronosalvus</taxon>
    </lineage>
</organism>
<evidence type="ECO:0000313" key="4">
    <source>
        <dbReference type="Proteomes" id="UP001321047"/>
    </source>
</evidence>
<reference evidence="3 4" key="1">
    <citation type="submission" date="2022-09" db="EMBL/GenBank/DDBJ databases">
        <title>Enrichment on poylsaccharides allowed isolation of novel metabolic and taxonomic groups of Haloarchaea.</title>
        <authorList>
            <person name="Sorokin D.Y."/>
            <person name="Elcheninov A.G."/>
            <person name="Khizhniak T.V."/>
            <person name="Kolganova T.V."/>
            <person name="Kublanov I.V."/>
        </authorList>
    </citation>
    <scope>NUCLEOTIDE SEQUENCE [LARGE SCALE GENOMIC DNA]</scope>
    <source>
        <strain evidence="3 4">AArc-curdl1</strain>
    </source>
</reference>
<gene>
    <name evidence="3" type="ORF">OB919_11075</name>
</gene>
<evidence type="ECO:0000313" key="3">
    <source>
        <dbReference type="EMBL" id="MCU4752525.1"/>
    </source>
</evidence>
<dbReference type="Proteomes" id="UP001321047">
    <property type="component" value="Unassembled WGS sequence"/>
</dbReference>
<accession>A0AAP2Z976</accession>
<feature type="transmembrane region" description="Helical" evidence="2">
    <location>
        <begin position="78"/>
        <end position="96"/>
    </location>
</feature>
<protein>
    <submittedName>
        <fullName evidence="3">Uncharacterized protein</fullName>
    </submittedName>
</protein>
<evidence type="ECO:0000256" key="1">
    <source>
        <dbReference type="SAM" id="MobiDB-lite"/>
    </source>
</evidence>
<sequence length="106" mass="11386">MASAIEILDLENDLVQLLVTEAVKVGMESPLRGPILDAIEESTGETLEPIEGMTGEGLDATNQDDTSGTKEKSRLTKVVQGGTGFIVMFVVLYVTLRRLTSDESVT</sequence>
<evidence type="ECO:0000256" key="2">
    <source>
        <dbReference type="SAM" id="Phobius"/>
    </source>
</evidence>
<dbReference type="EMBL" id="JAOPJZ010000007">
    <property type="protein sequence ID" value="MCU4752525.1"/>
    <property type="molecule type" value="Genomic_DNA"/>
</dbReference>
<dbReference type="RefSeq" id="WP_342808856.1">
    <property type="nucleotide sequence ID" value="NZ_JAOPJZ010000007.1"/>
</dbReference>
<keyword evidence="4" id="KW-1185">Reference proteome</keyword>
<keyword evidence="2" id="KW-0812">Transmembrane</keyword>
<keyword evidence="2" id="KW-0472">Membrane</keyword>
<dbReference type="AlphaFoldDB" id="A0AAP2Z976"/>
<comment type="caution">
    <text evidence="3">The sequence shown here is derived from an EMBL/GenBank/DDBJ whole genome shotgun (WGS) entry which is preliminary data.</text>
</comment>
<keyword evidence="2" id="KW-1133">Transmembrane helix</keyword>
<name>A0AAP2Z976_9EURY</name>
<proteinExistence type="predicted"/>